<proteinExistence type="inferred from homology"/>
<feature type="transmembrane region" description="Helical" evidence="6">
    <location>
        <begin position="203"/>
        <end position="223"/>
    </location>
</feature>
<evidence type="ECO:0000256" key="4">
    <source>
        <dbReference type="ARBA" id="ARBA00022989"/>
    </source>
</evidence>
<sequence>MLLAVLLGAVIGLLMGALGGGGAILAVPALVFIFGFEPQDATLGSLVVMVAGTLSGIVNHAKRGSVDIDKGVLFGVLGIAGTYGGRYLAGGVDGSALMLTFAVLLVVIASLMIKNAVAGSRVDSSDRSAGRFAGAIKITLAALLVGVLVGFFGVGGGFMIVPMLTLLMGLSMRRAVGTSLVVIFINSIAGLGAGFAQLSQLDWGVLSVVAGSTVLSTLIGTRIGAKVPQKMLKLAFAALLYLVAIYTAINSFLAII</sequence>
<comment type="subcellular location">
    <subcellularLocation>
        <location evidence="6">Cell membrane</location>
        <topology evidence="6">Multi-pass membrane protein</topology>
    </subcellularLocation>
    <subcellularLocation>
        <location evidence="1">Membrane</location>
        <topology evidence="1">Multi-pass membrane protein</topology>
    </subcellularLocation>
</comment>
<keyword evidence="4 6" id="KW-1133">Transmembrane helix</keyword>
<evidence type="ECO:0000256" key="5">
    <source>
        <dbReference type="ARBA" id="ARBA00023136"/>
    </source>
</evidence>
<dbReference type="InterPro" id="IPR051598">
    <property type="entry name" value="TSUP/Inactive_protease-like"/>
</dbReference>
<evidence type="ECO:0000256" key="1">
    <source>
        <dbReference type="ARBA" id="ARBA00004141"/>
    </source>
</evidence>
<comment type="caution">
    <text evidence="7">The sequence shown here is derived from an EMBL/GenBank/DDBJ whole genome shotgun (WGS) entry which is preliminary data.</text>
</comment>
<dbReference type="InterPro" id="IPR002781">
    <property type="entry name" value="TM_pro_TauE-like"/>
</dbReference>
<reference evidence="8" key="1">
    <citation type="journal article" date="2019" name="Int. J. Syst. Evol. Microbiol.">
        <title>The Global Catalogue of Microorganisms (GCM) 10K type strain sequencing project: providing services to taxonomists for standard genome sequencing and annotation.</title>
        <authorList>
            <consortium name="The Broad Institute Genomics Platform"/>
            <consortium name="The Broad Institute Genome Sequencing Center for Infectious Disease"/>
            <person name="Wu L."/>
            <person name="Ma J."/>
        </authorList>
    </citation>
    <scope>NUCLEOTIDE SEQUENCE [LARGE SCALE GENOMIC DNA]</scope>
    <source>
        <strain evidence="8">JCM 18541</strain>
    </source>
</reference>
<feature type="transmembrane region" description="Helical" evidence="6">
    <location>
        <begin position="95"/>
        <end position="117"/>
    </location>
</feature>
<dbReference type="PANTHER" id="PTHR43701:SF2">
    <property type="entry name" value="MEMBRANE TRANSPORTER PROTEIN YJNA-RELATED"/>
    <property type="match status" value="1"/>
</dbReference>
<feature type="transmembrane region" description="Helical" evidence="6">
    <location>
        <begin position="176"/>
        <end position="196"/>
    </location>
</feature>
<feature type="transmembrane region" description="Helical" evidence="6">
    <location>
        <begin position="42"/>
        <end position="59"/>
    </location>
</feature>
<feature type="transmembrane region" description="Helical" evidence="6">
    <location>
        <begin position="235"/>
        <end position="255"/>
    </location>
</feature>
<evidence type="ECO:0000256" key="3">
    <source>
        <dbReference type="ARBA" id="ARBA00022692"/>
    </source>
</evidence>
<gene>
    <name evidence="7" type="ORF">GCM10023352_14020</name>
</gene>
<dbReference type="Pfam" id="PF01925">
    <property type="entry name" value="TauE"/>
    <property type="match status" value="1"/>
</dbReference>
<evidence type="ECO:0000256" key="2">
    <source>
        <dbReference type="ARBA" id="ARBA00009142"/>
    </source>
</evidence>
<dbReference type="RefSeq" id="WP_345445998.1">
    <property type="nucleotide sequence ID" value="NZ_BAABKP010000002.1"/>
</dbReference>
<keyword evidence="5 6" id="KW-0472">Membrane</keyword>
<protein>
    <recommendedName>
        <fullName evidence="6">Probable membrane transporter protein</fullName>
    </recommendedName>
</protein>
<dbReference type="Proteomes" id="UP001500187">
    <property type="component" value="Unassembled WGS sequence"/>
</dbReference>
<keyword evidence="3 6" id="KW-0812">Transmembrane</keyword>
<comment type="similarity">
    <text evidence="2 6">Belongs to the 4-toluene sulfonate uptake permease (TSUP) (TC 2.A.102) family.</text>
</comment>
<name>A0ABP9BKZ5_9MICC</name>
<evidence type="ECO:0000313" key="8">
    <source>
        <dbReference type="Proteomes" id="UP001500187"/>
    </source>
</evidence>
<evidence type="ECO:0000256" key="6">
    <source>
        <dbReference type="RuleBase" id="RU363041"/>
    </source>
</evidence>
<organism evidence="7 8">
    <name type="scientific">Rothia endophytica</name>
    <dbReference type="NCBI Taxonomy" id="1324766"/>
    <lineage>
        <taxon>Bacteria</taxon>
        <taxon>Bacillati</taxon>
        <taxon>Actinomycetota</taxon>
        <taxon>Actinomycetes</taxon>
        <taxon>Micrococcales</taxon>
        <taxon>Micrococcaceae</taxon>
        <taxon>Rothia</taxon>
    </lineage>
</organism>
<dbReference type="EMBL" id="BAABKP010000002">
    <property type="protein sequence ID" value="GAA4795935.1"/>
    <property type="molecule type" value="Genomic_DNA"/>
</dbReference>
<accession>A0ABP9BKZ5</accession>
<feature type="transmembrane region" description="Helical" evidence="6">
    <location>
        <begin position="71"/>
        <end position="89"/>
    </location>
</feature>
<keyword evidence="8" id="KW-1185">Reference proteome</keyword>
<keyword evidence="6" id="KW-1003">Cell membrane</keyword>
<evidence type="ECO:0000313" key="7">
    <source>
        <dbReference type="EMBL" id="GAA4795935.1"/>
    </source>
</evidence>
<dbReference type="PANTHER" id="PTHR43701">
    <property type="entry name" value="MEMBRANE TRANSPORTER PROTEIN MJ0441-RELATED"/>
    <property type="match status" value="1"/>
</dbReference>
<feature type="transmembrane region" description="Helical" evidence="6">
    <location>
        <begin position="138"/>
        <end position="164"/>
    </location>
</feature>